<reference evidence="1 2" key="2">
    <citation type="journal article" date="2021" name="Genomics">
        <title>High-quality reference genome for Clonorchis sinensis.</title>
        <authorList>
            <person name="Young N.D."/>
            <person name="Stroehlein A.J."/>
            <person name="Kinkar L."/>
            <person name="Wang T."/>
            <person name="Sohn W.M."/>
            <person name="Chang B.C.H."/>
            <person name="Kaur P."/>
            <person name="Weisz D."/>
            <person name="Dudchenko O."/>
            <person name="Aiden E.L."/>
            <person name="Korhonen P.K."/>
            <person name="Gasser R.B."/>
        </authorList>
    </citation>
    <scope>NUCLEOTIDE SEQUENCE [LARGE SCALE GENOMIC DNA]</scope>
    <source>
        <strain evidence="1">Cs-k2</strain>
    </source>
</reference>
<evidence type="ECO:0000313" key="1">
    <source>
        <dbReference type="EMBL" id="KAG5453959.1"/>
    </source>
</evidence>
<dbReference type="Proteomes" id="UP000286415">
    <property type="component" value="Unassembled WGS sequence"/>
</dbReference>
<protein>
    <submittedName>
        <fullName evidence="1">Uncharacterized protein</fullName>
    </submittedName>
</protein>
<sequence>MFRGNQIDLKISVFLENSPIWVQVEHKSSMRHGSSLTFGETMGSPTYMNWVVCLPGGGKGLGRATLLKSMMVSFLRTVYILSDIAHRLNRELTTRMTRGPRPTTASRLLLSMFGPSAFMLPSGGTAARHRKASQLNDYCYLSLDTKWGFAFDL</sequence>
<name>A0A419Q317_CLOSI</name>
<reference evidence="1 2" key="1">
    <citation type="journal article" date="2018" name="Biotechnol. Adv.">
        <title>Improved genomic resources and new bioinformatic workflow for the carcinogenic parasite Clonorchis sinensis: Biotechnological implications.</title>
        <authorList>
            <person name="Wang D."/>
            <person name="Korhonen P.K."/>
            <person name="Gasser R.B."/>
            <person name="Young N.D."/>
        </authorList>
    </citation>
    <scope>NUCLEOTIDE SEQUENCE [LARGE SCALE GENOMIC DNA]</scope>
    <source>
        <strain evidence="1">Cs-k2</strain>
    </source>
</reference>
<proteinExistence type="predicted"/>
<dbReference type="EMBL" id="NIRI02000010">
    <property type="protein sequence ID" value="KAG5453959.1"/>
    <property type="molecule type" value="Genomic_DNA"/>
</dbReference>
<dbReference type="AlphaFoldDB" id="A0A419Q317"/>
<keyword evidence="2" id="KW-1185">Reference proteome</keyword>
<comment type="caution">
    <text evidence="1">The sequence shown here is derived from an EMBL/GenBank/DDBJ whole genome shotgun (WGS) entry which is preliminary data.</text>
</comment>
<evidence type="ECO:0000313" key="2">
    <source>
        <dbReference type="Proteomes" id="UP000286415"/>
    </source>
</evidence>
<dbReference type="InParanoid" id="A0A419Q317"/>
<gene>
    <name evidence="1" type="ORF">CSKR_110043</name>
</gene>
<accession>A0A419Q317</accession>
<organism evidence="1 2">
    <name type="scientific">Clonorchis sinensis</name>
    <name type="common">Chinese liver fluke</name>
    <dbReference type="NCBI Taxonomy" id="79923"/>
    <lineage>
        <taxon>Eukaryota</taxon>
        <taxon>Metazoa</taxon>
        <taxon>Spiralia</taxon>
        <taxon>Lophotrochozoa</taxon>
        <taxon>Platyhelminthes</taxon>
        <taxon>Trematoda</taxon>
        <taxon>Digenea</taxon>
        <taxon>Opisthorchiida</taxon>
        <taxon>Opisthorchiata</taxon>
        <taxon>Opisthorchiidae</taxon>
        <taxon>Clonorchis</taxon>
    </lineage>
</organism>